<dbReference type="GO" id="GO:0003924">
    <property type="term" value="F:GTPase activity"/>
    <property type="evidence" value="ECO:0007669"/>
    <property type="project" value="InterPro"/>
</dbReference>
<evidence type="ECO:0000256" key="6">
    <source>
        <dbReference type="ARBA" id="ARBA00022737"/>
    </source>
</evidence>
<dbReference type="InterPro" id="IPR045786">
    <property type="entry name" value="RhoGAP_pG1_pG2"/>
</dbReference>
<evidence type="ECO:0000259" key="10">
    <source>
        <dbReference type="PROSITE" id="PS51676"/>
    </source>
</evidence>
<dbReference type="CDD" id="cd00882">
    <property type="entry name" value="Ras_like_GTPase"/>
    <property type="match status" value="1"/>
</dbReference>
<comment type="caution">
    <text evidence="12">The sequence shown here is derived from an EMBL/GenBank/DDBJ whole genome shotgun (WGS) entry which is preliminary data.</text>
</comment>
<keyword evidence="4" id="KW-0343">GTPase activation</keyword>
<dbReference type="CDD" id="cd22221">
    <property type="entry name" value="pseudoGTPaseD_p190RhoGAP-A"/>
    <property type="match status" value="1"/>
</dbReference>
<dbReference type="Proteomes" id="UP000545574">
    <property type="component" value="Unassembled WGS sequence"/>
</dbReference>
<accession>A0A7K6MXM0</accession>
<keyword evidence="8" id="KW-0966">Cell projection</keyword>
<evidence type="ECO:0000256" key="7">
    <source>
        <dbReference type="ARBA" id="ARBA00022741"/>
    </source>
</evidence>
<dbReference type="InterPro" id="IPR027417">
    <property type="entry name" value="P-loop_NTPase"/>
</dbReference>
<evidence type="ECO:0000256" key="4">
    <source>
        <dbReference type="ARBA" id="ARBA00022468"/>
    </source>
</evidence>
<feature type="domain" description="PG1 pseudoGTPase" evidence="11">
    <location>
        <begin position="472"/>
        <end position="647"/>
    </location>
</feature>
<feature type="domain" description="FF" evidence="10">
    <location>
        <begin position="309"/>
        <end position="371"/>
    </location>
</feature>
<sequence length="674" mass="76258">AATKLASAEKLMYFCTDQLGLEQDFEQKQMPDGKLPVDGFLLCVDVSRGMNRNFDEQLKFVSNLYNQLAKTKKPVVVVLTKCDEGVERYIRDAHAFALGKKNLQVVETSARSNVNVDLAFGTLVQLVDKSRGKAKIIPYFEALKQQSQQIAAAKDKYEWLVSRIVKSHHEAWPNVSRKMQPAPEFQDYVYLEGTPKAKKLFLQHVQRLKQEHIERRRKAYLALLPQALDALVPDLDEIDHLSRAKAEKLLEAKPDFLKWFVVLEETPWDATSHVDDVDNERIPFDLLETPAAEQLYEAHLEKLRNERKRAEMRRAFRENLESSPFVTPGKPWEEARSFIMNEDFYLWLEEPVYMDIYGKHQKQLIDKAKEDFQELLLEYSELFYELELDAKPSKEKMGVIQEVLGEEQRFKALQKLQAERDALVLKHIHFVYHPTKETCPSCAACVDARVEQLLGSRSARPAERQHRNPPAEPNVDRINLVILGKDGLARELANEIRALCTNDDKYVVEGKMYELALRPIEGNVRLPVNAFQTPTFQPHGCLCLYNSKESLSYVVESVEKSREAAAGRRDGHAAQLPLALVLVNKRGEGGGETLQSLIQQGQQIAGKLQCVFLDPASAGIGYGRNVNEKQIGQVLKGLLDAKRGLGPAPGCAPGLRDAAEAADLRVVMCLMCGD</sequence>
<dbReference type="SUPFAM" id="SSF52540">
    <property type="entry name" value="P-loop containing nucleoside triphosphate hydrolases"/>
    <property type="match status" value="1"/>
</dbReference>
<reference evidence="12 13" key="1">
    <citation type="submission" date="2019-09" db="EMBL/GenBank/DDBJ databases">
        <title>Bird 10,000 Genomes (B10K) Project - Family phase.</title>
        <authorList>
            <person name="Zhang G."/>
        </authorList>
    </citation>
    <scope>NUCLEOTIDE SEQUENCE [LARGE SCALE GENOMIC DNA]</scope>
    <source>
        <strain evidence="12">B10K-DU-030-18</strain>
    </source>
</reference>
<gene>
    <name evidence="12" type="primary">Arhgap35</name>
    <name evidence="12" type="ORF">PANBIA_R11956</name>
</gene>
<organism evidence="12 13">
    <name type="scientific">Panurus biarmicus</name>
    <name type="common">Bearded tit</name>
    <dbReference type="NCBI Taxonomy" id="181101"/>
    <lineage>
        <taxon>Eukaryota</taxon>
        <taxon>Metazoa</taxon>
        <taxon>Chordata</taxon>
        <taxon>Craniata</taxon>
        <taxon>Vertebrata</taxon>
        <taxon>Euteleostomi</taxon>
        <taxon>Archelosauria</taxon>
        <taxon>Archosauria</taxon>
        <taxon>Dinosauria</taxon>
        <taxon>Saurischia</taxon>
        <taxon>Theropoda</taxon>
        <taxon>Coelurosauria</taxon>
        <taxon>Aves</taxon>
        <taxon>Neognathae</taxon>
        <taxon>Neoaves</taxon>
        <taxon>Telluraves</taxon>
        <taxon>Australaves</taxon>
        <taxon>Passeriformes</taxon>
        <taxon>Sylvioidea</taxon>
        <taxon>Sylviidae</taxon>
        <taxon>Sylviidae incertae sedis</taxon>
        <taxon>Panurus</taxon>
    </lineage>
</organism>
<keyword evidence="9" id="KW-0175">Coiled coil</keyword>
<dbReference type="InterPro" id="IPR039007">
    <property type="entry name" value="pG1"/>
</dbReference>
<name>A0A7K6MXM0_PANBI</name>
<dbReference type="GO" id="GO:0007266">
    <property type="term" value="P:Rho protein signal transduction"/>
    <property type="evidence" value="ECO:0007669"/>
    <property type="project" value="TreeGrafter"/>
</dbReference>
<dbReference type="SUPFAM" id="SSF81698">
    <property type="entry name" value="FF domain"/>
    <property type="match status" value="1"/>
</dbReference>
<dbReference type="GO" id="GO:0012505">
    <property type="term" value="C:endomembrane system"/>
    <property type="evidence" value="ECO:0007669"/>
    <property type="project" value="UniProtKB-SubCell"/>
</dbReference>
<proteinExistence type="predicted"/>
<dbReference type="Pfam" id="PF19518">
    <property type="entry name" value="RhoGAP_pG1_pG2"/>
    <property type="match status" value="1"/>
</dbReference>
<feature type="domain" description="FF" evidence="10">
    <location>
        <begin position="248"/>
        <end position="302"/>
    </location>
</feature>
<dbReference type="GO" id="GO:0005096">
    <property type="term" value="F:GTPase activator activity"/>
    <property type="evidence" value="ECO:0007669"/>
    <property type="project" value="UniProtKB-KW"/>
</dbReference>
<dbReference type="GO" id="GO:0050770">
    <property type="term" value="P:regulation of axonogenesis"/>
    <property type="evidence" value="ECO:0007669"/>
    <property type="project" value="TreeGrafter"/>
</dbReference>
<keyword evidence="13" id="KW-1185">Reference proteome</keyword>
<dbReference type="Pfam" id="PF00071">
    <property type="entry name" value="Ras"/>
    <property type="match status" value="1"/>
</dbReference>
<keyword evidence="7" id="KW-0547">Nucleotide-binding</keyword>
<evidence type="ECO:0000256" key="5">
    <source>
        <dbReference type="ARBA" id="ARBA00022490"/>
    </source>
</evidence>
<dbReference type="FunFam" id="1.10.10.440:FF:000007">
    <property type="entry name" value="Putative rho GTPase-activating protein 5"/>
    <property type="match status" value="1"/>
</dbReference>
<dbReference type="InterPro" id="IPR032835">
    <property type="entry name" value="RhoGAP-FF1"/>
</dbReference>
<dbReference type="InterPro" id="IPR036517">
    <property type="entry name" value="FF_domain_sf"/>
</dbReference>
<dbReference type="PROSITE" id="PS51676">
    <property type="entry name" value="FF"/>
    <property type="match status" value="2"/>
</dbReference>
<dbReference type="GO" id="GO:0042995">
    <property type="term" value="C:cell projection"/>
    <property type="evidence" value="ECO:0007669"/>
    <property type="project" value="UniProtKB-SubCell"/>
</dbReference>
<dbReference type="PANTHER" id="PTHR46005">
    <property type="entry name" value="RHO GTPASE-ACTIVATING PROTEIN 190"/>
    <property type="match status" value="1"/>
</dbReference>
<dbReference type="AlphaFoldDB" id="A0A7K6MXM0"/>
<dbReference type="GO" id="GO:0008361">
    <property type="term" value="P:regulation of cell size"/>
    <property type="evidence" value="ECO:0007669"/>
    <property type="project" value="TreeGrafter"/>
</dbReference>
<dbReference type="PANTHER" id="PTHR46005:SF1">
    <property type="entry name" value="RHO GTPASE-ACTIVATING PROTEIN 35"/>
    <property type="match status" value="1"/>
</dbReference>
<dbReference type="Gene3D" id="1.10.10.440">
    <property type="entry name" value="FF domain"/>
    <property type="match status" value="2"/>
</dbReference>
<evidence type="ECO:0000256" key="1">
    <source>
        <dbReference type="ARBA" id="ARBA00004308"/>
    </source>
</evidence>
<dbReference type="InterPro" id="IPR001806">
    <property type="entry name" value="Small_GTPase"/>
</dbReference>
<evidence type="ECO:0000313" key="13">
    <source>
        <dbReference type="Proteomes" id="UP000545574"/>
    </source>
</evidence>
<dbReference type="GO" id="GO:0005525">
    <property type="term" value="F:GTP binding"/>
    <property type="evidence" value="ECO:0007669"/>
    <property type="project" value="InterPro"/>
</dbReference>
<feature type="non-terminal residue" evidence="12">
    <location>
        <position position="1"/>
    </location>
</feature>
<keyword evidence="6" id="KW-0677">Repeat</keyword>
<dbReference type="InterPro" id="IPR002713">
    <property type="entry name" value="FF_domain"/>
</dbReference>
<evidence type="ECO:0000256" key="3">
    <source>
        <dbReference type="ARBA" id="ARBA00004496"/>
    </source>
</evidence>
<protein>
    <submittedName>
        <fullName evidence="12">RHG35 protein</fullName>
    </submittedName>
</protein>
<feature type="coiled-coil region" evidence="9">
    <location>
        <begin position="293"/>
        <end position="320"/>
    </location>
</feature>
<dbReference type="EMBL" id="VZRT01011479">
    <property type="protein sequence ID" value="NWW41791.1"/>
    <property type="molecule type" value="Genomic_DNA"/>
</dbReference>
<dbReference type="GO" id="GO:0005829">
    <property type="term" value="C:cytosol"/>
    <property type="evidence" value="ECO:0007669"/>
    <property type="project" value="TreeGrafter"/>
</dbReference>
<dbReference type="SMART" id="SM00441">
    <property type="entry name" value="FF"/>
    <property type="match status" value="4"/>
</dbReference>
<evidence type="ECO:0000256" key="8">
    <source>
        <dbReference type="ARBA" id="ARBA00023273"/>
    </source>
</evidence>
<evidence type="ECO:0000256" key="9">
    <source>
        <dbReference type="SAM" id="Coils"/>
    </source>
</evidence>
<evidence type="ECO:0000313" key="12">
    <source>
        <dbReference type="EMBL" id="NWW41791.1"/>
    </source>
</evidence>
<dbReference type="InterPro" id="IPR051978">
    <property type="entry name" value="Rho-GAP_domain"/>
</dbReference>
<dbReference type="Pfam" id="PF16512">
    <property type="entry name" value="RhoGAP-FF1"/>
    <property type="match status" value="1"/>
</dbReference>
<evidence type="ECO:0000259" key="11">
    <source>
        <dbReference type="PROSITE" id="PS51852"/>
    </source>
</evidence>
<dbReference type="InterPro" id="IPR057284">
    <property type="entry name" value="FF_RHG35_4th"/>
</dbReference>
<keyword evidence="5" id="KW-0963">Cytoplasm</keyword>
<dbReference type="Gene3D" id="3.40.50.300">
    <property type="entry name" value="P-loop containing nucleotide triphosphate hydrolases"/>
    <property type="match status" value="1"/>
</dbReference>
<comment type="subcellular location">
    <subcellularLocation>
        <location evidence="2">Cell projection</location>
    </subcellularLocation>
    <subcellularLocation>
        <location evidence="3">Cytoplasm</location>
    </subcellularLocation>
    <subcellularLocation>
        <location evidence="1">Endomembrane system</location>
    </subcellularLocation>
</comment>
<feature type="non-terminal residue" evidence="12">
    <location>
        <position position="674"/>
    </location>
</feature>
<evidence type="ECO:0000256" key="2">
    <source>
        <dbReference type="ARBA" id="ARBA00004316"/>
    </source>
</evidence>
<dbReference type="PROSITE" id="PS51852">
    <property type="entry name" value="PG1"/>
    <property type="match status" value="1"/>
</dbReference>
<dbReference type="Pfam" id="PF23083">
    <property type="entry name" value="FF_RHG35_4th"/>
    <property type="match status" value="1"/>
</dbReference>